<keyword evidence="4" id="KW-1185">Reference proteome</keyword>
<dbReference type="InterPro" id="IPR034609">
    <property type="entry name" value="Syce2"/>
</dbReference>
<gene>
    <name evidence="3" type="primary">SYCE2</name>
    <name evidence="3" type="ORF">Y1Q_0001160</name>
</gene>
<feature type="region of interest" description="Disordered" evidence="2">
    <location>
        <begin position="53"/>
        <end position="72"/>
    </location>
</feature>
<protein>
    <submittedName>
        <fullName evidence="3">Synaptonemal complex central element protein 2</fullName>
    </submittedName>
</protein>
<name>A0A151MMH0_ALLMI</name>
<dbReference type="EMBL" id="AKHW03005675">
    <property type="protein sequence ID" value="KYO25716.1"/>
    <property type="molecule type" value="Genomic_DNA"/>
</dbReference>
<evidence type="ECO:0000313" key="3">
    <source>
        <dbReference type="EMBL" id="KYO25716.1"/>
    </source>
</evidence>
<dbReference type="PANTHER" id="PTHR28398">
    <property type="entry name" value="SYNAPTONEMAL COMPLEX CENTRAL ELEMENT PROTEIN 2"/>
    <property type="match status" value="1"/>
</dbReference>
<dbReference type="GO" id="GO:0000801">
    <property type="term" value="C:central element"/>
    <property type="evidence" value="ECO:0007669"/>
    <property type="project" value="InterPro"/>
</dbReference>
<feature type="compositionally biased region" description="Basic and acidic residues" evidence="2">
    <location>
        <begin position="53"/>
        <end position="62"/>
    </location>
</feature>
<dbReference type="eggNOG" id="ENOG502S7EK">
    <property type="taxonomic scope" value="Eukaryota"/>
</dbReference>
<proteinExistence type="predicted"/>
<organism evidence="3 4">
    <name type="scientific">Alligator mississippiensis</name>
    <name type="common">American alligator</name>
    <dbReference type="NCBI Taxonomy" id="8496"/>
    <lineage>
        <taxon>Eukaryota</taxon>
        <taxon>Metazoa</taxon>
        <taxon>Chordata</taxon>
        <taxon>Craniata</taxon>
        <taxon>Vertebrata</taxon>
        <taxon>Euteleostomi</taxon>
        <taxon>Archelosauria</taxon>
        <taxon>Archosauria</taxon>
        <taxon>Crocodylia</taxon>
        <taxon>Alligatoridae</taxon>
        <taxon>Alligatorinae</taxon>
        <taxon>Alligator</taxon>
    </lineage>
</organism>
<evidence type="ECO:0000256" key="2">
    <source>
        <dbReference type="SAM" id="MobiDB-lite"/>
    </source>
</evidence>
<keyword evidence="1" id="KW-0175">Coiled coil</keyword>
<dbReference type="PANTHER" id="PTHR28398:SF1">
    <property type="entry name" value="SYNAPTONEMAL COMPLEX CENTRAL ELEMENT PROTEIN 2"/>
    <property type="match status" value="1"/>
</dbReference>
<sequence length="193" mass="21876">MNHYWCFADVYPINTKIKAVTMSNQEGENEEPAQELAIPDSLFFATLERDEFSSECPSRKEPPPASPTYPGADTAMAALDGKSSNYLAALDANIENLQKRTQQLIDKINENRKKDHTVMSNFRESLLLKVSTLAEKLEEMMFLIYDLHNKLMQDKLQELSDAMGRISQIGAELRQVCHAVEAAYKDLCIQPEM</sequence>
<comment type="caution">
    <text evidence="3">The sequence shown here is derived from an EMBL/GenBank/DDBJ whole genome shotgun (WGS) entry which is preliminary data.</text>
</comment>
<dbReference type="STRING" id="8496.A0A151MMH0"/>
<evidence type="ECO:0000256" key="1">
    <source>
        <dbReference type="SAM" id="Coils"/>
    </source>
</evidence>
<reference evidence="3 4" key="1">
    <citation type="journal article" date="2012" name="Genome Biol.">
        <title>Sequencing three crocodilian genomes to illuminate the evolution of archosaurs and amniotes.</title>
        <authorList>
            <person name="St John J.A."/>
            <person name="Braun E.L."/>
            <person name="Isberg S.R."/>
            <person name="Miles L.G."/>
            <person name="Chong A.Y."/>
            <person name="Gongora J."/>
            <person name="Dalzell P."/>
            <person name="Moran C."/>
            <person name="Bed'hom B."/>
            <person name="Abzhanov A."/>
            <person name="Burgess S.C."/>
            <person name="Cooksey A.M."/>
            <person name="Castoe T.A."/>
            <person name="Crawford N.G."/>
            <person name="Densmore L.D."/>
            <person name="Drew J.C."/>
            <person name="Edwards S.V."/>
            <person name="Faircloth B.C."/>
            <person name="Fujita M.K."/>
            <person name="Greenwold M.J."/>
            <person name="Hoffmann F.G."/>
            <person name="Howard J.M."/>
            <person name="Iguchi T."/>
            <person name="Janes D.E."/>
            <person name="Khan S.Y."/>
            <person name="Kohno S."/>
            <person name="de Koning A.J."/>
            <person name="Lance S.L."/>
            <person name="McCarthy F.M."/>
            <person name="McCormack J.E."/>
            <person name="Merchant M.E."/>
            <person name="Peterson D.G."/>
            <person name="Pollock D.D."/>
            <person name="Pourmand N."/>
            <person name="Raney B.J."/>
            <person name="Roessler K.A."/>
            <person name="Sanford J.R."/>
            <person name="Sawyer R.H."/>
            <person name="Schmidt C.J."/>
            <person name="Triplett E.W."/>
            <person name="Tuberville T.D."/>
            <person name="Venegas-Anaya M."/>
            <person name="Howard J.T."/>
            <person name="Jarvis E.D."/>
            <person name="Guillette L.J.Jr."/>
            <person name="Glenn T.C."/>
            <person name="Green R.E."/>
            <person name="Ray D.A."/>
        </authorList>
    </citation>
    <scope>NUCLEOTIDE SEQUENCE [LARGE SCALE GENOMIC DNA]</scope>
    <source>
        <strain evidence="3">KSC_2009_1</strain>
    </source>
</reference>
<accession>A0A151MMH0</accession>
<feature type="coiled-coil region" evidence="1">
    <location>
        <begin position="87"/>
        <end position="114"/>
    </location>
</feature>
<dbReference type="GO" id="GO:0007130">
    <property type="term" value="P:synaptonemal complex assembly"/>
    <property type="evidence" value="ECO:0007669"/>
    <property type="project" value="InterPro"/>
</dbReference>
<dbReference type="AlphaFoldDB" id="A0A151MMH0"/>
<dbReference type="Proteomes" id="UP000050525">
    <property type="component" value="Unassembled WGS sequence"/>
</dbReference>
<evidence type="ECO:0000313" key="4">
    <source>
        <dbReference type="Proteomes" id="UP000050525"/>
    </source>
</evidence>